<evidence type="ECO:0000313" key="2">
    <source>
        <dbReference type="Proteomes" id="UP000466692"/>
    </source>
</evidence>
<dbReference type="Proteomes" id="UP000466692">
    <property type="component" value="Unassembled WGS sequence"/>
</dbReference>
<accession>A0ACC7VCI2</accession>
<name>A0ACC7VCI2_9BACI</name>
<sequence>MKLNMRGVIAIESVIPFISIGIIVLVIGIVKYRDSKKEKVYSKRKEITELEKPSENAYEKAKKGKSLGKGGGPF</sequence>
<reference evidence="1" key="1">
    <citation type="submission" date="2019-11" db="EMBL/GenBank/DDBJ databases">
        <title>Genome sequences of 17 halophilic strains isolated from different environments.</title>
        <authorList>
            <person name="Furrow R.E."/>
        </authorList>
    </citation>
    <scope>NUCLEOTIDE SEQUENCE</scope>
    <source>
        <strain evidence="1">22510_22_Filter</strain>
    </source>
</reference>
<keyword evidence="2" id="KW-1185">Reference proteome</keyword>
<protein>
    <submittedName>
        <fullName evidence="1">Uncharacterized protein</fullName>
    </submittedName>
</protein>
<dbReference type="EMBL" id="WMEU01000001">
    <property type="protein sequence ID" value="MYL52305.1"/>
    <property type="molecule type" value="Genomic_DNA"/>
</dbReference>
<proteinExistence type="predicted"/>
<evidence type="ECO:0000313" key="1">
    <source>
        <dbReference type="EMBL" id="MYL52305.1"/>
    </source>
</evidence>
<gene>
    <name evidence="1" type="ORF">GLW08_03020</name>
</gene>
<comment type="caution">
    <text evidence="1">The sequence shown here is derived from an EMBL/GenBank/DDBJ whole genome shotgun (WGS) entry which is preliminary data.</text>
</comment>
<organism evidence="1 2">
    <name type="scientific">Pontibacillus yanchengensis</name>
    <dbReference type="NCBI Taxonomy" id="462910"/>
    <lineage>
        <taxon>Bacteria</taxon>
        <taxon>Bacillati</taxon>
        <taxon>Bacillota</taxon>
        <taxon>Bacilli</taxon>
        <taxon>Bacillales</taxon>
        <taxon>Bacillaceae</taxon>
        <taxon>Pontibacillus</taxon>
    </lineage>
</organism>